<evidence type="ECO:0000313" key="2">
    <source>
        <dbReference type="EMBL" id="AEF86132.1"/>
    </source>
</evidence>
<feature type="compositionally biased region" description="Pro residues" evidence="1">
    <location>
        <begin position="34"/>
        <end position="43"/>
    </location>
</feature>
<dbReference type="PANTHER" id="PTHR48125:SF12">
    <property type="entry name" value="AT HOOK TRANSCRIPTION FACTOR FAMILY-RELATED"/>
    <property type="match status" value="1"/>
</dbReference>
<dbReference type="STRING" id="545694.TREPR_0041"/>
<dbReference type="PANTHER" id="PTHR48125">
    <property type="entry name" value="LP07818P1"/>
    <property type="match status" value="1"/>
</dbReference>
<gene>
    <name evidence="2" type="ordered locus">TREPR_0041</name>
</gene>
<feature type="region of interest" description="Disordered" evidence="1">
    <location>
        <begin position="264"/>
        <end position="327"/>
    </location>
</feature>
<reference evidence="2 3" key="2">
    <citation type="journal article" date="2011" name="ISME J.">
        <title>RNA-seq reveals cooperative metabolic interactions between two termite-gut spirochete species in co-culture.</title>
        <authorList>
            <person name="Rosenthal A.Z."/>
            <person name="Matson E.G."/>
            <person name="Eldar A."/>
            <person name="Leadbetter J.R."/>
        </authorList>
    </citation>
    <scope>NUCLEOTIDE SEQUENCE [LARGE SCALE GENOMIC DNA]</scope>
    <source>
        <strain evidence="3">ATCC BAA-887 / DSM 12427 / ZAS-2</strain>
    </source>
</reference>
<organism evidence="2 3">
    <name type="scientific">Treponema primitia (strain ATCC BAA-887 / DSM 12427 / ZAS-2)</name>
    <dbReference type="NCBI Taxonomy" id="545694"/>
    <lineage>
        <taxon>Bacteria</taxon>
        <taxon>Pseudomonadati</taxon>
        <taxon>Spirochaetota</taxon>
        <taxon>Spirochaetia</taxon>
        <taxon>Spirochaetales</taxon>
        <taxon>Treponemataceae</taxon>
        <taxon>Treponema</taxon>
    </lineage>
</organism>
<evidence type="ECO:0000313" key="3">
    <source>
        <dbReference type="Proteomes" id="UP000009223"/>
    </source>
</evidence>
<dbReference type="EMBL" id="CP001843">
    <property type="protein sequence ID" value="AEF86132.1"/>
    <property type="molecule type" value="Genomic_DNA"/>
</dbReference>
<dbReference type="KEGG" id="tpi:TREPR_0041"/>
<feature type="compositionally biased region" description="Acidic residues" evidence="1">
    <location>
        <begin position="312"/>
        <end position="321"/>
    </location>
</feature>
<name>F5YNE7_TREPZ</name>
<dbReference type="Proteomes" id="UP000009223">
    <property type="component" value="Chromosome"/>
</dbReference>
<accession>F5YNE7</accession>
<feature type="region of interest" description="Disordered" evidence="1">
    <location>
        <begin position="199"/>
        <end position="220"/>
    </location>
</feature>
<protein>
    <submittedName>
        <fullName evidence="2">Uncharacterized protein</fullName>
    </submittedName>
</protein>
<sequence length="327" mass="35826">MAGFIAGCATPPEPEPAPAPAPRRDPPPVRIAQPAPPPPPEIPIRPITREILDLINKSTYEMGDLQYYISAPITLEHGKGLQYDIEIYPGGEGIIQETNAQEKIIIPKDTGGVLIPDWATRPMGAPRALKICFDDNDAHTLTFRENPADNRFYLAFREDRVYGEFTDYGEESYKLSLSSEIPYLYVRVDEISNTQPRTKELRGRYLGPREAPAESTELPSYLMEDAELPSYLQEPVSEPAPEMLPEQVPAAVQTPVVETAPVAEPVPAAQSARRTPENQNASNRPPRPPTAVSAPAPAPPRTPASVAPVPEPADEDEELDLEALLGM</sequence>
<keyword evidence="3" id="KW-1185">Reference proteome</keyword>
<feature type="region of interest" description="Disordered" evidence="1">
    <location>
        <begin position="1"/>
        <end position="44"/>
    </location>
</feature>
<reference evidence="3" key="1">
    <citation type="submission" date="2009-12" db="EMBL/GenBank/DDBJ databases">
        <title>Complete sequence of Treponema primitia strain ZAS-2.</title>
        <authorList>
            <person name="Tetu S.G."/>
            <person name="Matson E."/>
            <person name="Ren Q."/>
            <person name="Seshadri R."/>
            <person name="Elbourne L."/>
            <person name="Hassan K.A."/>
            <person name="Durkin A."/>
            <person name="Radune D."/>
            <person name="Mohamoud Y."/>
            <person name="Shay R."/>
            <person name="Jin S."/>
            <person name="Zhang X."/>
            <person name="Lucey K."/>
            <person name="Ballor N.R."/>
            <person name="Ottesen E."/>
            <person name="Rosenthal R."/>
            <person name="Allen A."/>
            <person name="Leadbetter J.R."/>
            <person name="Paulsen I.T."/>
        </authorList>
    </citation>
    <scope>NUCLEOTIDE SEQUENCE [LARGE SCALE GENOMIC DNA]</scope>
    <source>
        <strain evidence="3">ATCC BAA-887 / DSM 12427 / ZAS-2</strain>
    </source>
</reference>
<dbReference type="AlphaFoldDB" id="F5YNE7"/>
<evidence type="ECO:0000256" key="1">
    <source>
        <dbReference type="SAM" id="MobiDB-lite"/>
    </source>
</evidence>
<dbReference type="HOGENOM" id="CLU_849762_0_0_12"/>
<proteinExistence type="predicted"/>
<feature type="compositionally biased region" description="Pro residues" evidence="1">
    <location>
        <begin position="11"/>
        <end position="21"/>
    </location>
</feature>